<evidence type="ECO:0000256" key="8">
    <source>
        <dbReference type="ARBA" id="ARBA00023157"/>
    </source>
</evidence>
<evidence type="ECO:0000256" key="9">
    <source>
        <dbReference type="ARBA" id="ARBA00023180"/>
    </source>
</evidence>
<dbReference type="InterPro" id="IPR050430">
    <property type="entry name" value="Peptidase_S1"/>
</dbReference>
<evidence type="ECO:0000256" key="3">
    <source>
        <dbReference type="ARBA" id="ARBA00022525"/>
    </source>
</evidence>
<dbReference type="AlphaFoldDB" id="A0AAJ6YQD6"/>
<dbReference type="FunFam" id="2.40.10.10:FF:000054">
    <property type="entry name" value="Complement C1r subcomponent"/>
    <property type="match status" value="1"/>
</dbReference>
<evidence type="ECO:0000256" key="6">
    <source>
        <dbReference type="ARBA" id="ARBA00022801"/>
    </source>
</evidence>
<dbReference type="SMART" id="SM00020">
    <property type="entry name" value="Tryp_SPc"/>
    <property type="match status" value="2"/>
</dbReference>
<dbReference type="CDD" id="cd00190">
    <property type="entry name" value="Tryp_SPc"/>
    <property type="match status" value="2"/>
</dbReference>
<organism evidence="12 13">
    <name type="scientific">Ceratosolen solmsi marchali</name>
    <dbReference type="NCBI Taxonomy" id="326594"/>
    <lineage>
        <taxon>Eukaryota</taxon>
        <taxon>Metazoa</taxon>
        <taxon>Ecdysozoa</taxon>
        <taxon>Arthropoda</taxon>
        <taxon>Hexapoda</taxon>
        <taxon>Insecta</taxon>
        <taxon>Pterygota</taxon>
        <taxon>Neoptera</taxon>
        <taxon>Endopterygota</taxon>
        <taxon>Hymenoptera</taxon>
        <taxon>Apocrita</taxon>
        <taxon>Proctotrupomorpha</taxon>
        <taxon>Chalcidoidea</taxon>
        <taxon>Agaonidae</taxon>
        <taxon>Agaoninae</taxon>
        <taxon>Ceratosolen</taxon>
    </lineage>
</organism>
<dbReference type="KEGG" id="csol:105365736"/>
<dbReference type="GO" id="GO:0006508">
    <property type="term" value="P:proteolysis"/>
    <property type="evidence" value="ECO:0007669"/>
    <property type="project" value="UniProtKB-KW"/>
</dbReference>
<comment type="similarity">
    <text evidence="2">Belongs to the peptidase S1 family.</text>
</comment>
<name>A0AAJ6YQD6_9HYME</name>
<evidence type="ECO:0000256" key="1">
    <source>
        <dbReference type="ARBA" id="ARBA00004613"/>
    </source>
</evidence>
<keyword evidence="5" id="KW-0732">Signal</keyword>
<dbReference type="InterPro" id="IPR033116">
    <property type="entry name" value="TRYPSIN_SER"/>
</dbReference>
<dbReference type="PROSITE" id="PS00134">
    <property type="entry name" value="TRYPSIN_HIS"/>
    <property type="match status" value="1"/>
</dbReference>
<comment type="subcellular location">
    <subcellularLocation>
        <location evidence="1">Secreted</location>
    </subcellularLocation>
</comment>
<feature type="domain" description="Peptidase S1" evidence="11">
    <location>
        <begin position="221"/>
        <end position="400"/>
    </location>
</feature>
<dbReference type="InterPro" id="IPR018114">
    <property type="entry name" value="TRYPSIN_HIS"/>
</dbReference>
<accession>A0AAJ6YQD6</accession>
<keyword evidence="8" id="KW-1015">Disulfide bond</keyword>
<evidence type="ECO:0000256" key="10">
    <source>
        <dbReference type="RuleBase" id="RU363034"/>
    </source>
</evidence>
<feature type="domain" description="Peptidase S1" evidence="11">
    <location>
        <begin position="4"/>
        <end position="219"/>
    </location>
</feature>
<dbReference type="InterPro" id="IPR001314">
    <property type="entry name" value="Peptidase_S1A"/>
</dbReference>
<dbReference type="Gene3D" id="2.40.10.10">
    <property type="entry name" value="Trypsin-like serine proteases"/>
    <property type="match status" value="3"/>
</dbReference>
<protein>
    <submittedName>
        <fullName evidence="13">Trypsin epsilon-like</fullName>
    </submittedName>
</protein>
<evidence type="ECO:0000256" key="7">
    <source>
        <dbReference type="ARBA" id="ARBA00022825"/>
    </source>
</evidence>
<keyword evidence="7 10" id="KW-0720">Serine protease</keyword>
<dbReference type="GeneID" id="105365736"/>
<dbReference type="InterPro" id="IPR043504">
    <property type="entry name" value="Peptidase_S1_PA_chymotrypsin"/>
</dbReference>
<keyword evidence="6 10" id="KW-0378">Hydrolase</keyword>
<sequence length="401" mass="43229">MVNIVGGDSVDIKHFPYQVAIIKLEKLWCSGSIISQAFTLTAAHCVIYASSPLTIHAGTTFWAKPGSVHQVDRNITYGFEKYTDVAILHVIEPFIFDETRRAIPLFKIEDTIKVGTMAIVSGWGITETGELSDNLRAVEVPIVDRQACNISYSGIISDSELCAGSTGKDSCTYDSGGPLVIDGRQAGIVSMGSGCGGPIYRGIYADIAFFSEWITRQLSNNAAHCVLETLDISLIIHAGTSFWAKPGSIHHVESSTTYGASENVDVAVLRVTEPFVFDKKRQPIRLSPSGGVIKPFTIATVVGWGSTEKFEVSDVLLAVDVPIIDRRLCNISYHGNIAISEICAGSTHKDSCRGDSGGPLLVKGIQIGIISTGIGCGLTAFPGIYADVSYFHDWIMQQIYP</sequence>
<evidence type="ECO:0000259" key="11">
    <source>
        <dbReference type="PROSITE" id="PS50240"/>
    </source>
</evidence>
<keyword evidence="4 10" id="KW-0645">Protease</keyword>
<gene>
    <name evidence="13" type="primary">LOC105365736</name>
</gene>
<dbReference type="GO" id="GO:0005576">
    <property type="term" value="C:extracellular region"/>
    <property type="evidence" value="ECO:0007669"/>
    <property type="project" value="UniProtKB-SubCell"/>
</dbReference>
<dbReference type="PRINTS" id="PR00722">
    <property type="entry name" value="CHYMOTRYPSIN"/>
</dbReference>
<dbReference type="Pfam" id="PF00089">
    <property type="entry name" value="Trypsin"/>
    <property type="match status" value="2"/>
</dbReference>
<evidence type="ECO:0000256" key="2">
    <source>
        <dbReference type="ARBA" id="ARBA00007664"/>
    </source>
</evidence>
<dbReference type="SUPFAM" id="SSF50494">
    <property type="entry name" value="Trypsin-like serine proteases"/>
    <property type="match status" value="2"/>
</dbReference>
<evidence type="ECO:0000256" key="4">
    <source>
        <dbReference type="ARBA" id="ARBA00022670"/>
    </source>
</evidence>
<dbReference type="GO" id="GO:0004252">
    <property type="term" value="F:serine-type endopeptidase activity"/>
    <property type="evidence" value="ECO:0007669"/>
    <property type="project" value="InterPro"/>
</dbReference>
<dbReference type="PANTHER" id="PTHR24276">
    <property type="entry name" value="POLYSERASE-RELATED"/>
    <property type="match status" value="1"/>
</dbReference>
<keyword evidence="12" id="KW-1185">Reference proteome</keyword>
<dbReference type="RefSeq" id="XP_011502272.1">
    <property type="nucleotide sequence ID" value="XM_011503970.1"/>
</dbReference>
<dbReference type="PANTHER" id="PTHR24276:SF91">
    <property type="entry name" value="AT26814P-RELATED"/>
    <property type="match status" value="1"/>
</dbReference>
<dbReference type="InterPro" id="IPR001254">
    <property type="entry name" value="Trypsin_dom"/>
</dbReference>
<evidence type="ECO:0000313" key="12">
    <source>
        <dbReference type="Proteomes" id="UP000695007"/>
    </source>
</evidence>
<evidence type="ECO:0000313" key="13">
    <source>
        <dbReference type="RefSeq" id="XP_011502272.1"/>
    </source>
</evidence>
<dbReference type="Proteomes" id="UP000695007">
    <property type="component" value="Unplaced"/>
</dbReference>
<dbReference type="InterPro" id="IPR009003">
    <property type="entry name" value="Peptidase_S1_PA"/>
</dbReference>
<keyword evidence="9" id="KW-0325">Glycoprotein</keyword>
<dbReference type="PROSITE" id="PS00135">
    <property type="entry name" value="TRYPSIN_SER"/>
    <property type="match status" value="1"/>
</dbReference>
<reference evidence="13" key="1">
    <citation type="submission" date="2025-08" db="UniProtKB">
        <authorList>
            <consortium name="RefSeq"/>
        </authorList>
    </citation>
    <scope>IDENTIFICATION</scope>
</reference>
<evidence type="ECO:0000256" key="5">
    <source>
        <dbReference type="ARBA" id="ARBA00022729"/>
    </source>
</evidence>
<keyword evidence="3" id="KW-0964">Secreted</keyword>
<dbReference type="PROSITE" id="PS50240">
    <property type="entry name" value="TRYPSIN_DOM"/>
    <property type="match status" value="2"/>
</dbReference>
<proteinExistence type="inferred from homology"/>